<keyword evidence="2" id="KW-1185">Reference proteome</keyword>
<sequence>MNPNQDDPIRIALYESLGFKSEDILINEDHRINTNLIDSHNDGKDTHMSGEADTYAYSGECGEAEEMEEVYSDEQILSDPISEVQSSGLENMGCTSKDCRTYVEQQRSKMMMKYHKMDEEEETEVQGDDGVVRQE</sequence>
<dbReference type="EMBL" id="JAVYJV010000018">
    <property type="protein sequence ID" value="KAK4348172.1"/>
    <property type="molecule type" value="Genomic_DNA"/>
</dbReference>
<evidence type="ECO:0000313" key="1">
    <source>
        <dbReference type="EMBL" id="KAK4348172.1"/>
    </source>
</evidence>
<reference evidence="1" key="1">
    <citation type="submission" date="2023-12" db="EMBL/GenBank/DDBJ databases">
        <title>Genome assembly of Anisodus tanguticus.</title>
        <authorList>
            <person name="Wang Y.-J."/>
        </authorList>
    </citation>
    <scope>NUCLEOTIDE SEQUENCE</scope>
    <source>
        <strain evidence="1">KB-2021</strain>
        <tissue evidence="1">Leaf</tissue>
    </source>
</reference>
<protein>
    <submittedName>
        <fullName evidence="1">Uncharacterized protein</fullName>
    </submittedName>
</protein>
<organism evidence="1 2">
    <name type="scientific">Anisodus tanguticus</name>
    <dbReference type="NCBI Taxonomy" id="243964"/>
    <lineage>
        <taxon>Eukaryota</taxon>
        <taxon>Viridiplantae</taxon>
        <taxon>Streptophyta</taxon>
        <taxon>Embryophyta</taxon>
        <taxon>Tracheophyta</taxon>
        <taxon>Spermatophyta</taxon>
        <taxon>Magnoliopsida</taxon>
        <taxon>eudicotyledons</taxon>
        <taxon>Gunneridae</taxon>
        <taxon>Pentapetalae</taxon>
        <taxon>asterids</taxon>
        <taxon>lamiids</taxon>
        <taxon>Solanales</taxon>
        <taxon>Solanaceae</taxon>
        <taxon>Solanoideae</taxon>
        <taxon>Hyoscyameae</taxon>
        <taxon>Anisodus</taxon>
    </lineage>
</organism>
<proteinExistence type="predicted"/>
<gene>
    <name evidence="1" type="ORF">RND71_034511</name>
</gene>
<dbReference type="AlphaFoldDB" id="A0AAE1UYG1"/>
<comment type="caution">
    <text evidence="1">The sequence shown here is derived from an EMBL/GenBank/DDBJ whole genome shotgun (WGS) entry which is preliminary data.</text>
</comment>
<name>A0AAE1UYG1_9SOLA</name>
<accession>A0AAE1UYG1</accession>
<evidence type="ECO:0000313" key="2">
    <source>
        <dbReference type="Proteomes" id="UP001291623"/>
    </source>
</evidence>
<dbReference type="Proteomes" id="UP001291623">
    <property type="component" value="Unassembled WGS sequence"/>
</dbReference>